<comment type="similarity">
    <text evidence="3">Belongs to the BBS5 family.</text>
</comment>
<feature type="domain" description="BBSome complex member BBS5 PH" evidence="8">
    <location>
        <begin position="36"/>
        <end position="86"/>
    </location>
</feature>
<dbReference type="SMART" id="SM00683">
    <property type="entry name" value="DM16"/>
    <property type="match status" value="1"/>
</dbReference>
<proteinExistence type="inferred from homology"/>
<dbReference type="WBParaSite" id="nRc.2.0.1.t46855-RA">
    <property type="protein sequence ID" value="nRc.2.0.1.t46855-RA"/>
    <property type="gene ID" value="nRc.2.0.1.g46855"/>
</dbReference>
<evidence type="ECO:0000256" key="3">
    <source>
        <dbReference type="ARBA" id="ARBA00005822"/>
    </source>
</evidence>
<dbReference type="Pfam" id="PF07289">
    <property type="entry name" value="BBL5"/>
    <property type="match status" value="1"/>
</dbReference>
<dbReference type="GO" id="GO:0034464">
    <property type="term" value="C:BBSome"/>
    <property type="evidence" value="ECO:0007669"/>
    <property type="project" value="InterPro"/>
</dbReference>
<evidence type="ECO:0000256" key="2">
    <source>
        <dbReference type="ARBA" id="ARBA00004245"/>
    </source>
</evidence>
<organism evidence="9 10">
    <name type="scientific">Romanomermis culicivorax</name>
    <name type="common">Nematode worm</name>
    <dbReference type="NCBI Taxonomy" id="13658"/>
    <lineage>
        <taxon>Eukaryota</taxon>
        <taxon>Metazoa</taxon>
        <taxon>Ecdysozoa</taxon>
        <taxon>Nematoda</taxon>
        <taxon>Enoplea</taxon>
        <taxon>Dorylaimia</taxon>
        <taxon>Mermithida</taxon>
        <taxon>Mermithoidea</taxon>
        <taxon>Mermithidae</taxon>
        <taxon>Romanomermis</taxon>
    </lineage>
</organism>
<sequence length="135" mass="15554">MAIDKPTKKLVFDSIWEDREVKFDIDINQMRLRAGEFLIDRLDNIEDTKGNNGDRGVMKITNLRIIWHAHSLPPIGYNCIERIESKVTNSHLRGQTESMELTTKKASNQFHFQFTCLHSGHSRLFATVSAVHRSS</sequence>
<keyword evidence="7" id="KW-0966">Cell projection</keyword>
<dbReference type="PANTHER" id="PTHR21351:SF0">
    <property type="entry name" value="BARDET-BIEDL SYNDROME 5 PROTEIN"/>
    <property type="match status" value="1"/>
</dbReference>
<accession>A0A915L6W6</accession>
<keyword evidence="6" id="KW-0206">Cytoskeleton</keyword>
<evidence type="ECO:0000313" key="9">
    <source>
        <dbReference type="Proteomes" id="UP000887565"/>
    </source>
</evidence>
<evidence type="ECO:0000256" key="4">
    <source>
        <dbReference type="ARBA" id="ARBA00022490"/>
    </source>
</evidence>
<dbReference type="InterPro" id="IPR006606">
    <property type="entry name" value="BBL5"/>
</dbReference>
<comment type="subcellular location">
    <subcellularLocation>
        <location evidence="1">Cell projection</location>
        <location evidence="1">Cilium</location>
    </subcellularLocation>
    <subcellularLocation>
        <location evidence="2">Cytoplasm</location>
        <location evidence="2">Cytoskeleton</location>
    </subcellularLocation>
</comment>
<dbReference type="Proteomes" id="UP000887565">
    <property type="component" value="Unplaced"/>
</dbReference>
<dbReference type="OMA" id="IWEDREV"/>
<dbReference type="GO" id="GO:0036064">
    <property type="term" value="C:ciliary basal body"/>
    <property type="evidence" value="ECO:0007669"/>
    <property type="project" value="TreeGrafter"/>
</dbReference>
<dbReference type="GO" id="GO:0032266">
    <property type="term" value="F:phosphatidylinositol-3-phosphate binding"/>
    <property type="evidence" value="ECO:0007669"/>
    <property type="project" value="TreeGrafter"/>
</dbReference>
<dbReference type="InterPro" id="IPR014003">
    <property type="entry name" value="BBS5_PH"/>
</dbReference>
<name>A0A915L6W6_ROMCU</name>
<evidence type="ECO:0000259" key="8">
    <source>
        <dbReference type="SMART" id="SM00683"/>
    </source>
</evidence>
<keyword evidence="4" id="KW-0963">Cytoplasm</keyword>
<reference evidence="10" key="1">
    <citation type="submission" date="2022-11" db="UniProtKB">
        <authorList>
            <consortium name="WormBaseParasite"/>
        </authorList>
    </citation>
    <scope>IDENTIFICATION</scope>
</reference>
<evidence type="ECO:0000256" key="7">
    <source>
        <dbReference type="ARBA" id="ARBA00023273"/>
    </source>
</evidence>
<evidence type="ECO:0000256" key="5">
    <source>
        <dbReference type="ARBA" id="ARBA00023069"/>
    </source>
</evidence>
<dbReference type="AlphaFoldDB" id="A0A915L6W6"/>
<evidence type="ECO:0000256" key="1">
    <source>
        <dbReference type="ARBA" id="ARBA00004138"/>
    </source>
</evidence>
<keyword evidence="5" id="KW-0969">Cilium</keyword>
<protein>
    <submittedName>
        <fullName evidence="10">Bardet-Biedl syndrome 5-like protein</fullName>
    </submittedName>
</protein>
<evidence type="ECO:0000256" key="6">
    <source>
        <dbReference type="ARBA" id="ARBA00023212"/>
    </source>
</evidence>
<dbReference type="PANTHER" id="PTHR21351">
    <property type="entry name" value="BARDET-BIEDL SYNDROME PROTEIN 5"/>
    <property type="match status" value="1"/>
</dbReference>
<evidence type="ECO:0000313" key="10">
    <source>
        <dbReference type="WBParaSite" id="nRc.2.0.1.t46855-RA"/>
    </source>
</evidence>
<dbReference type="GO" id="GO:0060271">
    <property type="term" value="P:cilium assembly"/>
    <property type="evidence" value="ECO:0007669"/>
    <property type="project" value="TreeGrafter"/>
</dbReference>
<keyword evidence="9" id="KW-1185">Reference proteome</keyword>